<evidence type="ECO:0000313" key="1">
    <source>
        <dbReference type="EMBL" id="RLY04160.1"/>
    </source>
</evidence>
<dbReference type="EMBL" id="RCVM01000004">
    <property type="protein sequence ID" value="RLY04160.1"/>
    <property type="molecule type" value="Genomic_DNA"/>
</dbReference>
<proteinExistence type="predicted"/>
<dbReference type="Proteomes" id="UP000279194">
    <property type="component" value="Unassembled WGS sequence"/>
</dbReference>
<dbReference type="AlphaFoldDB" id="A0A3L9DZB0"/>
<sequence length="64" mass="6979">MEVLNPCYAIVSDHPNQLCGGGTTKSKSSFFDDLTIFVPLSITTAESASCGDFVARNDCRKYQQ</sequence>
<comment type="caution">
    <text evidence="1">The sequence shown here is derived from an EMBL/GenBank/DDBJ whole genome shotgun (WGS) entry which is preliminary data.</text>
</comment>
<organism evidence="1 2">
    <name type="scientific">Streptococcus hillyeri</name>
    <dbReference type="NCBI Taxonomy" id="2282420"/>
    <lineage>
        <taxon>Bacteria</taxon>
        <taxon>Bacillati</taxon>
        <taxon>Bacillota</taxon>
        <taxon>Bacilli</taxon>
        <taxon>Lactobacillales</taxon>
        <taxon>Streptococcaceae</taxon>
        <taxon>Streptococcus</taxon>
    </lineage>
</organism>
<accession>A0A3L9DZB0</accession>
<evidence type="ECO:0000313" key="2">
    <source>
        <dbReference type="Proteomes" id="UP000279194"/>
    </source>
</evidence>
<keyword evidence="2" id="KW-1185">Reference proteome</keyword>
<protein>
    <submittedName>
        <fullName evidence="1">Uncharacterized protein</fullName>
    </submittedName>
</protein>
<dbReference type="OrthoDB" id="9984640at2"/>
<gene>
    <name evidence="1" type="ORF">EAF07_03565</name>
</gene>
<name>A0A3L9DZB0_9STRE</name>
<reference evidence="1 2" key="1">
    <citation type="submission" date="2018-10" db="EMBL/GenBank/DDBJ databases">
        <title>Streptococcus hillyeri sp. nov., isolated from equine tracheal sample.</title>
        <authorList>
            <person name="Macfadyen A.C."/>
            <person name="Waller A."/>
            <person name="Paterson G.K."/>
        </authorList>
    </citation>
    <scope>NUCLEOTIDE SEQUENCE [LARGE SCALE GENOMIC DNA]</scope>
    <source>
        <strain evidence="1 2">28462</strain>
    </source>
</reference>